<evidence type="ECO:0000256" key="1">
    <source>
        <dbReference type="SAM" id="MobiDB-lite"/>
    </source>
</evidence>
<name>A0A9J6GQX7_HAELO</name>
<accession>A0A9J6GQX7</accession>
<comment type="caution">
    <text evidence="2">The sequence shown here is derived from an EMBL/GenBank/DDBJ whole genome shotgun (WGS) entry which is preliminary data.</text>
</comment>
<feature type="region of interest" description="Disordered" evidence="1">
    <location>
        <begin position="1"/>
        <end position="43"/>
    </location>
</feature>
<gene>
    <name evidence="2" type="ORF">HPB48_011690</name>
</gene>
<dbReference type="AlphaFoldDB" id="A0A9J6GQX7"/>
<proteinExistence type="predicted"/>
<dbReference type="VEuPathDB" id="VectorBase:HLOH_052125"/>
<keyword evidence="3" id="KW-1185">Reference proteome</keyword>
<reference evidence="2 3" key="1">
    <citation type="journal article" date="2020" name="Cell">
        <title>Large-Scale Comparative Analyses of Tick Genomes Elucidate Their Genetic Diversity and Vector Capacities.</title>
        <authorList>
            <consortium name="Tick Genome and Microbiome Consortium (TIGMIC)"/>
            <person name="Jia N."/>
            <person name="Wang J."/>
            <person name="Shi W."/>
            <person name="Du L."/>
            <person name="Sun Y."/>
            <person name="Zhan W."/>
            <person name="Jiang J.F."/>
            <person name="Wang Q."/>
            <person name="Zhang B."/>
            <person name="Ji P."/>
            <person name="Bell-Sakyi L."/>
            <person name="Cui X.M."/>
            <person name="Yuan T.T."/>
            <person name="Jiang B.G."/>
            <person name="Yang W.F."/>
            <person name="Lam T.T."/>
            <person name="Chang Q.C."/>
            <person name="Ding S.J."/>
            <person name="Wang X.J."/>
            <person name="Zhu J.G."/>
            <person name="Ruan X.D."/>
            <person name="Zhao L."/>
            <person name="Wei J.T."/>
            <person name="Ye R.Z."/>
            <person name="Que T.C."/>
            <person name="Du C.H."/>
            <person name="Zhou Y.H."/>
            <person name="Cheng J.X."/>
            <person name="Dai P.F."/>
            <person name="Guo W.B."/>
            <person name="Han X.H."/>
            <person name="Huang E.J."/>
            <person name="Li L.F."/>
            <person name="Wei W."/>
            <person name="Gao Y.C."/>
            <person name="Liu J.Z."/>
            <person name="Shao H.Z."/>
            <person name="Wang X."/>
            <person name="Wang C.C."/>
            <person name="Yang T.C."/>
            <person name="Huo Q.B."/>
            <person name="Li W."/>
            <person name="Chen H.Y."/>
            <person name="Chen S.E."/>
            <person name="Zhou L.G."/>
            <person name="Ni X.B."/>
            <person name="Tian J.H."/>
            <person name="Sheng Y."/>
            <person name="Liu T."/>
            <person name="Pan Y.S."/>
            <person name="Xia L.Y."/>
            <person name="Li J."/>
            <person name="Zhao F."/>
            <person name="Cao W.C."/>
        </authorList>
    </citation>
    <scope>NUCLEOTIDE SEQUENCE [LARGE SCALE GENOMIC DNA]</scope>
    <source>
        <strain evidence="2">HaeL-2018</strain>
    </source>
</reference>
<feature type="region of interest" description="Disordered" evidence="1">
    <location>
        <begin position="63"/>
        <end position="100"/>
    </location>
</feature>
<evidence type="ECO:0000313" key="3">
    <source>
        <dbReference type="Proteomes" id="UP000821853"/>
    </source>
</evidence>
<organism evidence="2 3">
    <name type="scientific">Haemaphysalis longicornis</name>
    <name type="common">Bush tick</name>
    <dbReference type="NCBI Taxonomy" id="44386"/>
    <lineage>
        <taxon>Eukaryota</taxon>
        <taxon>Metazoa</taxon>
        <taxon>Ecdysozoa</taxon>
        <taxon>Arthropoda</taxon>
        <taxon>Chelicerata</taxon>
        <taxon>Arachnida</taxon>
        <taxon>Acari</taxon>
        <taxon>Parasitiformes</taxon>
        <taxon>Ixodida</taxon>
        <taxon>Ixodoidea</taxon>
        <taxon>Ixodidae</taxon>
        <taxon>Haemaphysalinae</taxon>
        <taxon>Haemaphysalis</taxon>
    </lineage>
</organism>
<protein>
    <submittedName>
        <fullName evidence="2">Uncharacterized protein</fullName>
    </submittedName>
</protein>
<dbReference type="EMBL" id="JABSTR010000008">
    <property type="protein sequence ID" value="KAH9377113.1"/>
    <property type="molecule type" value="Genomic_DNA"/>
</dbReference>
<sequence>MAPVYKTNTFPRPLAAAPHSTLPYTQADAHPAEDNPNLTTSTWECPNPRSQCLYPAPLPPDWEAALSSSALDDQRGLIDTGKTDRSSKWGPGLRAPPSES</sequence>
<feature type="compositionally biased region" description="Polar residues" evidence="1">
    <location>
        <begin position="1"/>
        <end position="10"/>
    </location>
</feature>
<feature type="compositionally biased region" description="Basic and acidic residues" evidence="1">
    <location>
        <begin position="72"/>
        <end position="87"/>
    </location>
</feature>
<dbReference type="Proteomes" id="UP000821853">
    <property type="component" value="Unassembled WGS sequence"/>
</dbReference>
<evidence type="ECO:0000313" key="2">
    <source>
        <dbReference type="EMBL" id="KAH9377113.1"/>
    </source>
</evidence>